<dbReference type="EMBL" id="CACVBM020001373">
    <property type="protein sequence ID" value="CAA7047376.1"/>
    <property type="molecule type" value="Genomic_DNA"/>
</dbReference>
<organism evidence="1 2">
    <name type="scientific">Microthlaspi erraticum</name>
    <dbReference type="NCBI Taxonomy" id="1685480"/>
    <lineage>
        <taxon>Eukaryota</taxon>
        <taxon>Viridiplantae</taxon>
        <taxon>Streptophyta</taxon>
        <taxon>Embryophyta</taxon>
        <taxon>Tracheophyta</taxon>
        <taxon>Spermatophyta</taxon>
        <taxon>Magnoliopsida</taxon>
        <taxon>eudicotyledons</taxon>
        <taxon>Gunneridae</taxon>
        <taxon>Pentapetalae</taxon>
        <taxon>rosids</taxon>
        <taxon>malvids</taxon>
        <taxon>Brassicales</taxon>
        <taxon>Brassicaceae</taxon>
        <taxon>Coluteocarpeae</taxon>
        <taxon>Microthlaspi</taxon>
    </lineage>
</organism>
<gene>
    <name evidence="1" type="ORF">MERR_LOCUS34611</name>
</gene>
<dbReference type="AlphaFoldDB" id="A0A6D2JTK5"/>
<evidence type="ECO:0000313" key="1">
    <source>
        <dbReference type="EMBL" id="CAA7047376.1"/>
    </source>
</evidence>
<keyword evidence="2" id="KW-1185">Reference proteome</keyword>
<comment type="caution">
    <text evidence="1">The sequence shown here is derived from an EMBL/GenBank/DDBJ whole genome shotgun (WGS) entry which is preliminary data.</text>
</comment>
<name>A0A6D2JTK5_9BRAS</name>
<reference evidence="1" key="1">
    <citation type="submission" date="2020-01" db="EMBL/GenBank/DDBJ databases">
        <authorList>
            <person name="Mishra B."/>
        </authorList>
    </citation>
    <scope>NUCLEOTIDE SEQUENCE [LARGE SCALE GENOMIC DNA]</scope>
</reference>
<protein>
    <recommendedName>
        <fullName evidence="3">Reverse transcriptase zinc-binding domain-containing protein</fullName>
    </recommendedName>
</protein>
<accession>A0A6D2JTK5</accession>
<evidence type="ECO:0008006" key="3">
    <source>
        <dbReference type="Google" id="ProtNLM"/>
    </source>
</evidence>
<evidence type="ECO:0000313" key="2">
    <source>
        <dbReference type="Proteomes" id="UP000467841"/>
    </source>
</evidence>
<dbReference type="Proteomes" id="UP000467841">
    <property type="component" value="Unassembled WGS sequence"/>
</dbReference>
<dbReference type="OrthoDB" id="1748414at2759"/>
<sequence length="109" mass="12652">MRCVVGNGNSISAWVDPWLPTHPPRAPTPKNAEVQQCLIKDWFNPIGPGWNESVIRDLVSEEDIPLVLATRLLSTSRKRHDRMALQQERHIFWLNQHIGSQHIYRNPRL</sequence>
<proteinExistence type="predicted"/>